<dbReference type="AlphaFoldDB" id="A0A9D1QP68"/>
<evidence type="ECO:0000256" key="4">
    <source>
        <dbReference type="ARBA" id="ARBA00022840"/>
    </source>
</evidence>
<evidence type="ECO:0000256" key="2">
    <source>
        <dbReference type="ARBA" id="ARBA00022801"/>
    </source>
</evidence>
<dbReference type="GO" id="GO:0000725">
    <property type="term" value="P:recombinational repair"/>
    <property type="evidence" value="ECO:0007669"/>
    <property type="project" value="TreeGrafter"/>
</dbReference>
<evidence type="ECO:0000256" key="3">
    <source>
        <dbReference type="ARBA" id="ARBA00022806"/>
    </source>
</evidence>
<evidence type="ECO:0000313" key="7">
    <source>
        <dbReference type="EMBL" id="HIW70381.1"/>
    </source>
</evidence>
<evidence type="ECO:0000259" key="6">
    <source>
        <dbReference type="PROSITE" id="PS51198"/>
    </source>
</evidence>
<dbReference type="GO" id="GO:0005829">
    <property type="term" value="C:cytosol"/>
    <property type="evidence" value="ECO:0007669"/>
    <property type="project" value="TreeGrafter"/>
</dbReference>
<comment type="caution">
    <text evidence="7">The sequence shown here is derived from an EMBL/GenBank/DDBJ whole genome shotgun (WGS) entry which is preliminary data.</text>
</comment>
<dbReference type="PANTHER" id="PTHR11070:SF17">
    <property type="entry name" value="DNA HELICASE IV"/>
    <property type="match status" value="1"/>
</dbReference>
<evidence type="ECO:0000256" key="5">
    <source>
        <dbReference type="PROSITE-ProRule" id="PRU00560"/>
    </source>
</evidence>
<dbReference type="NCBIfam" id="NF041464">
    <property type="entry name" value="HelD_BACSU"/>
    <property type="match status" value="1"/>
</dbReference>
<dbReference type="GO" id="GO:0003677">
    <property type="term" value="F:DNA binding"/>
    <property type="evidence" value="ECO:0007669"/>
    <property type="project" value="InterPro"/>
</dbReference>
<evidence type="ECO:0000256" key="1">
    <source>
        <dbReference type="ARBA" id="ARBA00022741"/>
    </source>
</evidence>
<feature type="binding site" evidence="5">
    <location>
        <begin position="242"/>
        <end position="249"/>
    </location>
    <ligand>
        <name>ATP</name>
        <dbReference type="ChEBI" id="CHEBI:30616"/>
    </ligand>
</feature>
<dbReference type="PROSITE" id="PS51198">
    <property type="entry name" value="UVRD_HELICASE_ATP_BIND"/>
    <property type="match status" value="1"/>
</dbReference>
<dbReference type="InterPro" id="IPR027785">
    <property type="entry name" value="UvrD-like_helicase_C"/>
</dbReference>
<dbReference type="GO" id="GO:0016787">
    <property type="term" value="F:hydrolase activity"/>
    <property type="evidence" value="ECO:0007669"/>
    <property type="project" value="UniProtKB-UniRule"/>
</dbReference>
<dbReference type="Pfam" id="PF13538">
    <property type="entry name" value="UvrD_C_2"/>
    <property type="match status" value="1"/>
</dbReference>
<organism evidence="7 8">
    <name type="scientific">Candidatus Limosilactobacillus merdipullorum</name>
    <dbReference type="NCBI Taxonomy" id="2838653"/>
    <lineage>
        <taxon>Bacteria</taxon>
        <taxon>Bacillati</taxon>
        <taxon>Bacillota</taxon>
        <taxon>Bacilli</taxon>
        <taxon>Lactobacillales</taxon>
        <taxon>Lactobacillaceae</taxon>
        <taxon>Limosilactobacillus</taxon>
    </lineage>
</organism>
<accession>A0A9D1QP68</accession>
<keyword evidence="3 5" id="KW-0347">Helicase</keyword>
<dbReference type="EMBL" id="DXGK01000064">
    <property type="protein sequence ID" value="HIW70381.1"/>
    <property type="molecule type" value="Genomic_DNA"/>
</dbReference>
<dbReference type="GO" id="GO:0043138">
    <property type="term" value="F:3'-5' DNA helicase activity"/>
    <property type="evidence" value="ECO:0007669"/>
    <property type="project" value="TreeGrafter"/>
</dbReference>
<dbReference type="SUPFAM" id="SSF52540">
    <property type="entry name" value="P-loop containing nucleoside triphosphate hydrolases"/>
    <property type="match status" value="1"/>
</dbReference>
<dbReference type="Gene3D" id="3.40.50.300">
    <property type="entry name" value="P-loop containing nucleotide triphosphate hydrolases"/>
    <property type="match status" value="3"/>
</dbReference>
<dbReference type="InterPro" id="IPR000212">
    <property type="entry name" value="DNA_helicase_UvrD/REP"/>
</dbReference>
<evidence type="ECO:0000313" key="8">
    <source>
        <dbReference type="Proteomes" id="UP000886878"/>
    </source>
</evidence>
<keyword evidence="1 5" id="KW-0547">Nucleotide-binding</keyword>
<proteinExistence type="predicted"/>
<gene>
    <name evidence="7" type="ORF">H9876_03235</name>
</gene>
<dbReference type="Proteomes" id="UP000886878">
    <property type="component" value="Unassembled WGS sequence"/>
</dbReference>
<dbReference type="GO" id="GO:0005524">
    <property type="term" value="F:ATP binding"/>
    <property type="evidence" value="ECO:0007669"/>
    <property type="project" value="UniProtKB-UniRule"/>
</dbReference>
<protein>
    <submittedName>
        <fullName evidence="7">ATP-binding domain-containing protein</fullName>
    </submittedName>
</protein>
<dbReference type="PANTHER" id="PTHR11070">
    <property type="entry name" value="UVRD / RECB / PCRA DNA HELICASE FAMILY MEMBER"/>
    <property type="match status" value="1"/>
</dbReference>
<dbReference type="InterPro" id="IPR014016">
    <property type="entry name" value="UvrD-like_ATP-bd"/>
</dbReference>
<keyword evidence="2 5" id="KW-0378">Hydrolase</keyword>
<reference evidence="7" key="2">
    <citation type="submission" date="2021-04" db="EMBL/GenBank/DDBJ databases">
        <authorList>
            <person name="Gilroy R."/>
        </authorList>
    </citation>
    <scope>NUCLEOTIDE SEQUENCE</scope>
    <source>
        <strain evidence="7">ChiHejej3B27-2180</strain>
    </source>
</reference>
<keyword evidence="4 5" id="KW-0067">ATP-binding</keyword>
<dbReference type="InterPro" id="IPR027417">
    <property type="entry name" value="P-loop_NTPase"/>
</dbReference>
<sequence>MVNRSLRDREETLVADKVLNEEQKHLKMVLDKINQAIAKTQGKADRAETEANQLDHGFDDIHINTTTYSGMMDTAVSVRAQQQMLDERQNSWQHATQQLSTLKRLRAKPYFARIDFQEKGAKKPETIYIGLASFNDRPDNFLVYDWRAPISSIYYDGGLGNVSYQTPDGPQEVNVSLKRQFQIEDGVIVTLYDTDEAVTDQMLLSALSNHSGTKMKSIVSTIQQTQNQIIRDTKSDLLFVQGAAGSGKTAVVLQRVAWLLYRYRGKLTSSQVIMFSPNQLFNDYVDSVLPELGEHNMVQMTYFQFVNRRVPRCRVATLQQRFEATQDDTERKINDLLTSRRFFDTVTRYAKSLGHANLHFRNIMLHQKPFVTKERLAEIYYSFNNNYNLGNRLEGTKEELIKYLNRRVGSEMRSKWVEQRLQSLSQEDINDLFRNRPREFANEDEERRFFARQIVMKELLPVKRMIDHNNWININAQYVHLLRHTSQLINLDKLGISHDQWKAFVDRTVDQMRNHQLSAAGVSIYIYLYDLLTGRIGDRRMRYVFIDEVQDYDAFQLAYLKYSFPEARFTMLGDLNQAIFTDNDNHSLLEQLGTMFDRDKTRVLQLTKTYRSTKQITDFTRHILTHGEAIEPFDREGKLPRVVVKPNEKAAVDEVIATLKNYRREHDNTAIIGKTLADSQRIADLLKSRDVKTTLIKGENQRLVPGTIVVPSYLAKGLEFDATIVWNANDQQYGRDDQRRLLYTICSRAMHELTLVAIGKVTPLIDKAPRDEYTMND</sequence>
<dbReference type="InterPro" id="IPR048228">
    <property type="entry name" value="HelD_bacillota"/>
</dbReference>
<name>A0A9D1QP68_9LACO</name>
<feature type="domain" description="UvrD-like helicase ATP-binding" evidence="6">
    <location>
        <begin position="221"/>
        <end position="613"/>
    </location>
</feature>
<reference evidence="7" key="1">
    <citation type="journal article" date="2021" name="PeerJ">
        <title>Extensive microbial diversity within the chicken gut microbiome revealed by metagenomics and culture.</title>
        <authorList>
            <person name="Gilroy R."/>
            <person name="Ravi A."/>
            <person name="Getino M."/>
            <person name="Pursley I."/>
            <person name="Horton D.L."/>
            <person name="Alikhan N.F."/>
            <person name="Baker D."/>
            <person name="Gharbi K."/>
            <person name="Hall N."/>
            <person name="Watson M."/>
            <person name="Adriaenssens E.M."/>
            <person name="Foster-Nyarko E."/>
            <person name="Jarju S."/>
            <person name="Secka A."/>
            <person name="Antonio M."/>
            <person name="Oren A."/>
            <person name="Chaudhuri R.R."/>
            <person name="La Ragione R."/>
            <person name="Hildebrand F."/>
            <person name="Pallen M.J."/>
        </authorList>
    </citation>
    <scope>NUCLEOTIDE SEQUENCE</scope>
    <source>
        <strain evidence="7">ChiHejej3B27-2180</strain>
    </source>
</reference>